<dbReference type="InterPro" id="IPR036812">
    <property type="entry name" value="NAD(P)_OxRdtase_dom_sf"/>
</dbReference>
<dbReference type="Gene3D" id="3.20.20.100">
    <property type="entry name" value="NADP-dependent oxidoreductase domain"/>
    <property type="match status" value="1"/>
</dbReference>
<accession>X1MUZ8</accession>
<evidence type="ECO:0000313" key="2">
    <source>
        <dbReference type="EMBL" id="GAI35487.1"/>
    </source>
</evidence>
<organism evidence="2">
    <name type="scientific">marine sediment metagenome</name>
    <dbReference type="NCBI Taxonomy" id="412755"/>
    <lineage>
        <taxon>unclassified sequences</taxon>
        <taxon>metagenomes</taxon>
        <taxon>ecological metagenomes</taxon>
    </lineage>
</organism>
<dbReference type="SUPFAM" id="SSF51430">
    <property type="entry name" value="NAD(P)-linked oxidoreductase"/>
    <property type="match status" value="1"/>
</dbReference>
<gene>
    <name evidence="2" type="ORF">S06H3_42033</name>
</gene>
<reference evidence="2" key="1">
    <citation type="journal article" date="2014" name="Front. Microbiol.">
        <title>High frequency of phylogenetically diverse reductive dehalogenase-homologous genes in deep subseafloor sedimentary metagenomes.</title>
        <authorList>
            <person name="Kawai M."/>
            <person name="Futagami T."/>
            <person name="Toyoda A."/>
            <person name="Takaki Y."/>
            <person name="Nishi S."/>
            <person name="Hori S."/>
            <person name="Arai W."/>
            <person name="Tsubouchi T."/>
            <person name="Morono Y."/>
            <person name="Uchiyama I."/>
            <person name="Ito T."/>
            <person name="Fujiyama A."/>
            <person name="Inagaki F."/>
            <person name="Takami H."/>
        </authorList>
    </citation>
    <scope>NUCLEOTIDE SEQUENCE</scope>
    <source>
        <strain evidence="2">Expedition CK06-06</strain>
    </source>
</reference>
<protein>
    <recommendedName>
        <fullName evidence="1">NADP-dependent oxidoreductase domain-containing protein</fullName>
    </recommendedName>
</protein>
<sequence length="111" mass="12366">MFLRLERLWRGGIYAERITERGIEIGNRFVNLAKDAGMSPSQLAILWVKDQDGITAPLIGPRTLQQLEDLLPVADKHLDATLRKACDKLVPPGSAAANFFNSASWMKMCIL</sequence>
<dbReference type="Pfam" id="PF00248">
    <property type="entry name" value="Aldo_ket_red"/>
    <property type="match status" value="1"/>
</dbReference>
<feature type="domain" description="NADP-dependent oxidoreductase" evidence="1">
    <location>
        <begin position="20"/>
        <end position="89"/>
    </location>
</feature>
<proteinExistence type="predicted"/>
<evidence type="ECO:0000259" key="1">
    <source>
        <dbReference type="Pfam" id="PF00248"/>
    </source>
</evidence>
<dbReference type="AlphaFoldDB" id="X1MUZ8"/>
<dbReference type="EMBL" id="BARV01025961">
    <property type="protein sequence ID" value="GAI35487.1"/>
    <property type="molecule type" value="Genomic_DNA"/>
</dbReference>
<comment type="caution">
    <text evidence="2">The sequence shown here is derived from an EMBL/GenBank/DDBJ whole genome shotgun (WGS) entry which is preliminary data.</text>
</comment>
<dbReference type="InterPro" id="IPR023210">
    <property type="entry name" value="NADP_OxRdtase_dom"/>
</dbReference>
<name>X1MUZ8_9ZZZZ</name>